<dbReference type="Proteomes" id="UP000503320">
    <property type="component" value="Chromosome"/>
</dbReference>
<protein>
    <submittedName>
        <fullName evidence="1">Uncharacterized protein</fullName>
    </submittedName>
</protein>
<dbReference type="EMBL" id="CP038017">
    <property type="protein sequence ID" value="QIV94582.1"/>
    <property type="molecule type" value="Genomic_DNA"/>
</dbReference>
<accession>A0A6M3HWF1</accession>
<gene>
    <name evidence="1" type="ORF">E3E15_04095</name>
</gene>
<dbReference type="KEGG" id="afri:E3E15_04095"/>
<evidence type="ECO:0000313" key="2">
    <source>
        <dbReference type="Proteomes" id="UP000503320"/>
    </source>
</evidence>
<sequence length="711" mass="83066">MSEEILEKIISTLKDYEKTRKEGPKYKGGFVAGVFGKPSKTEKISAVNTYLNFIIVGDLSPDIQDIQNLQQGSLGRRILPLLAKLGFGSVSDSIEESPNIRDLYGIFCTQEEDYERTISKEDVRSQIYRNSLLVNKVKLGQSRLDTSIDMKKHSRRQSLSNPTLPSFEKGNSCIMLQEDYFRAQRKSLTIDKTGDLSTFYNKIHHRHQSREHIFTGLEFEIACISKYAQNSPAEFYEPHTIVAVFGSEDDFFQEVLETDNSHALEYVTSPRYIKKDNYLERALYIAVLVYIWVDKEIFGYNSRNQPHHVWYEKHARDNIDVDEFTNHMAKFFNKKPIYNNIVINKQALKSVVKPINKFYKGVNFQFNLSGDTIPVNIKEMLFTETKRYYPEVLESLQKIFPRLDEYVLLGMITYIRQIPIMILEVIHSESTATEYKYRNHIRALNFLAYYFRVEESEYSSGKLRSWHKKMVSNPGKYISEENSQKKFKDFSGKKYKFVFSKKNKYNKSIFSGNQLPLTLLYASRIKDYNYFWLKCSLPEFLKHNCKLPSIQYELENFKAVARDIILNTSAYRAVSKFYQYSKEVALPKCSILKSELETIINNMIELLINDIDTFARFDKNKYYSKELGQLKKINEYKTIGARQDTYIKSDNIVIESRNGDMIYKSKSELWFHNLMDKVSRLGCPTLNTYDEIIDYVNGLDSGSISVFKELI</sequence>
<keyword evidence="2" id="KW-1185">Reference proteome</keyword>
<organism evidence="1 2">
    <name type="scientific">Allofrancisella frigidaquae</name>
    <dbReference type="NCBI Taxonomy" id="1085644"/>
    <lineage>
        <taxon>Bacteria</taxon>
        <taxon>Pseudomonadati</taxon>
        <taxon>Pseudomonadota</taxon>
        <taxon>Gammaproteobacteria</taxon>
        <taxon>Thiotrichales</taxon>
        <taxon>Francisellaceae</taxon>
        <taxon>Allofrancisella</taxon>
    </lineage>
</organism>
<reference evidence="1 2" key="1">
    <citation type="submission" date="2019-03" db="EMBL/GenBank/DDBJ databases">
        <title>Complete Genome Sequence of Allofrancisella frigidaquae Strain SYSU 10HL1970 Isolated from Water-Cooling Systems in China.</title>
        <authorList>
            <person name="Ohrman C."/>
            <person name="Uneklint I."/>
            <person name="Sjodin A."/>
        </authorList>
    </citation>
    <scope>NUCLEOTIDE SEQUENCE [LARGE SCALE GENOMIC DNA]</scope>
    <source>
        <strain evidence="1 2">SYSU 10HL1970</strain>
    </source>
</reference>
<evidence type="ECO:0000313" key="1">
    <source>
        <dbReference type="EMBL" id="QIV94582.1"/>
    </source>
</evidence>
<dbReference type="AlphaFoldDB" id="A0A6M3HWF1"/>
<name>A0A6M3HWF1_9GAMM</name>
<proteinExistence type="predicted"/>